<dbReference type="EMBL" id="CM055729">
    <property type="protein sequence ID" value="KAJ8015496.1"/>
    <property type="molecule type" value="Genomic_DNA"/>
</dbReference>
<evidence type="ECO:0000313" key="2">
    <source>
        <dbReference type="Proteomes" id="UP001157502"/>
    </source>
</evidence>
<sequence>MDRGASMRLVRLAYPGASGPVMVHVTMGNTFQEKAGPEPGPHTNRARQSKRVRVMADRARPGVSIVARGGDEAHSPLATPQRPIPGSCWAPDSRPDGGSINPTKAI</sequence>
<accession>A0ACC2HHW2</accession>
<evidence type="ECO:0000313" key="1">
    <source>
        <dbReference type="EMBL" id="KAJ8015496.1"/>
    </source>
</evidence>
<proteinExistence type="predicted"/>
<organism evidence="1 2">
    <name type="scientific">Dallia pectoralis</name>
    <name type="common">Alaska blackfish</name>
    <dbReference type="NCBI Taxonomy" id="75939"/>
    <lineage>
        <taxon>Eukaryota</taxon>
        <taxon>Metazoa</taxon>
        <taxon>Chordata</taxon>
        <taxon>Craniata</taxon>
        <taxon>Vertebrata</taxon>
        <taxon>Euteleostomi</taxon>
        <taxon>Actinopterygii</taxon>
        <taxon>Neopterygii</taxon>
        <taxon>Teleostei</taxon>
        <taxon>Protacanthopterygii</taxon>
        <taxon>Esociformes</taxon>
        <taxon>Umbridae</taxon>
        <taxon>Dallia</taxon>
    </lineage>
</organism>
<gene>
    <name evidence="1" type="ORF">DPEC_G00026740</name>
</gene>
<dbReference type="Proteomes" id="UP001157502">
    <property type="component" value="Chromosome 2"/>
</dbReference>
<reference evidence="1" key="1">
    <citation type="submission" date="2021-05" db="EMBL/GenBank/DDBJ databases">
        <authorList>
            <person name="Pan Q."/>
            <person name="Jouanno E."/>
            <person name="Zahm M."/>
            <person name="Klopp C."/>
            <person name="Cabau C."/>
            <person name="Louis A."/>
            <person name="Berthelot C."/>
            <person name="Parey E."/>
            <person name="Roest Crollius H."/>
            <person name="Montfort J."/>
            <person name="Robinson-Rechavi M."/>
            <person name="Bouchez O."/>
            <person name="Lampietro C."/>
            <person name="Lopez Roques C."/>
            <person name="Donnadieu C."/>
            <person name="Postlethwait J."/>
            <person name="Bobe J."/>
            <person name="Dillon D."/>
            <person name="Chandos A."/>
            <person name="von Hippel F."/>
            <person name="Guiguen Y."/>
        </authorList>
    </citation>
    <scope>NUCLEOTIDE SEQUENCE</scope>
    <source>
        <strain evidence="1">YG-Jan2019</strain>
    </source>
</reference>
<keyword evidence="2" id="KW-1185">Reference proteome</keyword>
<comment type="caution">
    <text evidence="1">The sequence shown here is derived from an EMBL/GenBank/DDBJ whole genome shotgun (WGS) entry which is preliminary data.</text>
</comment>
<name>A0ACC2HHW2_DALPE</name>
<protein>
    <submittedName>
        <fullName evidence="1">Uncharacterized protein</fullName>
    </submittedName>
</protein>